<evidence type="ECO:0000313" key="2">
    <source>
        <dbReference type="EMBL" id="MPD05600.1"/>
    </source>
</evidence>
<comment type="caution">
    <text evidence="2">The sequence shown here is derived from an EMBL/GenBank/DDBJ whole genome shotgun (WGS) entry which is preliminary data.</text>
</comment>
<name>A0A5B7KEJ1_PORTR</name>
<gene>
    <name evidence="2" type="ORF">E2C01_101351</name>
</gene>
<accession>A0A5B7KEJ1</accession>
<evidence type="ECO:0000313" key="3">
    <source>
        <dbReference type="Proteomes" id="UP000324222"/>
    </source>
</evidence>
<organism evidence="2 3">
    <name type="scientific">Portunus trituberculatus</name>
    <name type="common">Swimming crab</name>
    <name type="synonym">Neptunus trituberculatus</name>
    <dbReference type="NCBI Taxonomy" id="210409"/>
    <lineage>
        <taxon>Eukaryota</taxon>
        <taxon>Metazoa</taxon>
        <taxon>Ecdysozoa</taxon>
        <taxon>Arthropoda</taxon>
        <taxon>Crustacea</taxon>
        <taxon>Multicrustacea</taxon>
        <taxon>Malacostraca</taxon>
        <taxon>Eumalacostraca</taxon>
        <taxon>Eucarida</taxon>
        <taxon>Decapoda</taxon>
        <taxon>Pleocyemata</taxon>
        <taxon>Brachyura</taxon>
        <taxon>Eubrachyura</taxon>
        <taxon>Portunoidea</taxon>
        <taxon>Portunidae</taxon>
        <taxon>Portuninae</taxon>
        <taxon>Portunus</taxon>
    </lineage>
</organism>
<protein>
    <submittedName>
        <fullName evidence="2">Uncharacterized protein</fullName>
    </submittedName>
</protein>
<dbReference type="Proteomes" id="UP000324222">
    <property type="component" value="Unassembled WGS sequence"/>
</dbReference>
<dbReference type="EMBL" id="VSRR010146830">
    <property type="protein sequence ID" value="MPD05600.1"/>
    <property type="molecule type" value="Genomic_DNA"/>
</dbReference>
<dbReference type="AlphaFoldDB" id="A0A5B7KEJ1"/>
<feature type="region of interest" description="Disordered" evidence="1">
    <location>
        <begin position="1"/>
        <end position="24"/>
    </location>
</feature>
<proteinExistence type="predicted"/>
<sequence length="76" mass="8540">MVYVSENPSLDLPSTPAHDEEDDEARQHLLQLEKDELVTTTPLLMHRSDNGHSFVNHKDVGRYVCLLGPLEAMVAI</sequence>
<evidence type="ECO:0000256" key="1">
    <source>
        <dbReference type="SAM" id="MobiDB-lite"/>
    </source>
</evidence>
<reference evidence="2 3" key="1">
    <citation type="submission" date="2019-05" db="EMBL/GenBank/DDBJ databases">
        <title>Another draft genome of Portunus trituberculatus and its Hox gene families provides insights of decapod evolution.</title>
        <authorList>
            <person name="Jeong J.-H."/>
            <person name="Song I."/>
            <person name="Kim S."/>
            <person name="Choi T."/>
            <person name="Kim D."/>
            <person name="Ryu S."/>
            <person name="Kim W."/>
        </authorList>
    </citation>
    <scope>NUCLEOTIDE SEQUENCE [LARGE SCALE GENOMIC DNA]</scope>
    <source>
        <tissue evidence="2">Muscle</tissue>
    </source>
</reference>
<keyword evidence="3" id="KW-1185">Reference proteome</keyword>